<reference evidence="4" key="3">
    <citation type="journal article" date="2018" name="Mol. Plant Microbe Interact.">
        <title>Genome sequence resources for the wheat stripe rust pathogen (Puccinia striiformis f. sp. tritici) and the barley stripe rust pathogen (Puccinia striiformis f. sp. hordei).</title>
        <authorList>
            <person name="Xia C."/>
            <person name="Wang M."/>
            <person name="Yin C."/>
            <person name="Cornejo O.E."/>
            <person name="Hulbert S.H."/>
            <person name="Chen X."/>
        </authorList>
    </citation>
    <scope>NUCLEOTIDE SEQUENCE [LARGE SCALE GENOMIC DNA]</scope>
    <source>
        <strain evidence="4">93TX-2</strain>
    </source>
</reference>
<sequence>MFRTSNNPNFGQQAGGSTNQASDGSAPFPPGQQDILPCSGQQPAPFPPYQQHLEMFQTSTNPGFPIENKYFGHLHNNVVQSQQHLSPQPLHTPNQRTGIHQDAGFNQNSGVPQTTMIYHPGPNHTVGCQSCSPRNHHPVFFPAGLPTQDPTMNCENYRLPPPPQFYLNPGAPQVANWAPYTGYNPPVGWPSATIVNHSTGAPTNDHPINSLNHQTTQTHNHLNHFHQRNTRHSQLNNHDSNVSGTSFSTGHLLSGSDAPSASFPTSHQSNPWPQGVSQTNIHQNSGSHINQNLLDAQVYIVQDTLPPHNPYKPNYPPQHPPENHYKISTAPQPPMAEETTWQHQHPDHHLKTQSTSPKIIPQMPGISLEHTAPNLSTELDCLVVDRPEYCKKIVVNQEEEAGVQNMDLGANLRDDASLPEMKSDRAPKFGIETREKPEVLTSEGIEKFDYTVGQPMDPPPSYCFQSMEDLKNFTMDTTSPFNPRTRGSLNKRIGCPFVMTGSRSNAAGTDNLWTLHPPSATCSVHNHGPVDLCHEVPNLKVSDEGQAEVQRLCSLGMDPCVIARELSISQGRLVTSQTIYNTKAKINSTERRGKSTMEYLFDTLKETNWTHEYEHDAEGKLLYLFFAHPSSLQLAKRFHHVALVDSTYKTNINNYPLLHAVGHSATNHTFSIAFCLMRYETQEAYSWAISKLR</sequence>
<dbReference type="Pfam" id="PF10551">
    <property type="entry name" value="MULE"/>
    <property type="match status" value="1"/>
</dbReference>
<proteinExistence type="predicted"/>
<gene>
    <name evidence="3" type="ORF">PSHT_06700</name>
</gene>
<keyword evidence="4" id="KW-1185">Reference proteome</keyword>
<feature type="region of interest" description="Disordered" evidence="1">
    <location>
        <begin position="1"/>
        <end position="48"/>
    </location>
</feature>
<feature type="region of interest" description="Disordered" evidence="1">
    <location>
        <begin position="233"/>
        <end position="286"/>
    </location>
</feature>
<accession>A0A2S4W4Q0</accession>
<reference evidence="3 4" key="1">
    <citation type="submission" date="2017-12" db="EMBL/GenBank/DDBJ databases">
        <title>Gene loss provides genomic basis for host adaptation in cereal stripe rust fungi.</title>
        <authorList>
            <person name="Xia C."/>
        </authorList>
    </citation>
    <scope>NUCLEOTIDE SEQUENCE [LARGE SCALE GENOMIC DNA]</scope>
    <source>
        <strain evidence="3 4">93TX-2</strain>
    </source>
</reference>
<evidence type="ECO:0000313" key="4">
    <source>
        <dbReference type="Proteomes" id="UP000238274"/>
    </source>
</evidence>
<dbReference type="Proteomes" id="UP000238274">
    <property type="component" value="Unassembled WGS sequence"/>
</dbReference>
<dbReference type="EMBL" id="PKSM01000078">
    <property type="protein sequence ID" value="POW16733.1"/>
    <property type="molecule type" value="Genomic_DNA"/>
</dbReference>
<dbReference type="OrthoDB" id="2507671at2759"/>
<reference evidence="4" key="2">
    <citation type="journal article" date="2018" name="BMC Genomics">
        <title>Genomic insights into host adaptation between the wheat stripe rust pathogen (Puccinia striiformis f. sp. tritici) and the barley stripe rust pathogen (Puccinia striiformis f. sp. hordei).</title>
        <authorList>
            <person name="Xia C."/>
            <person name="Wang M."/>
            <person name="Yin C."/>
            <person name="Cornejo O.E."/>
            <person name="Hulbert S.H."/>
            <person name="Chen X."/>
        </authorList>
    </citation>
    <scope>NUCLEOTIDE SEQUENCE [LARGE SCALE GENOMIC DNA]</scope>
    <source>
        <strain evidence="4">93TX-2</strain>
    </source>
</reference>
<dbReference type="VEuPathDB" id="FungiDB:PSHT_06700"/>
<feature type="domain" description="MULE transposase" evidence="2">
    <location>
        <begin position="642"/>
        <end position="691"/>
    </location>
</feature>
<dbReference type="PANTHER" id="PTHR31569">
    <property type="entry name" value="SWIM-TYPE DOMAIN-CONTAINING PROTEIN"/>
    <property type="match status" value="1"/>
</dbReference>
<name>A0A2S4W4Q0_9BASI</name>
<dbReference type="InterPro" id="IPR052579">
    <property type="entry name" value="Zinc_finger_SWIM"/>
</dbReference>
<feature type="compositionally biased region" description="Polar residues" evidence="1">
    <location>
        <begin position="1"/>
        <end position="23"/>
    </location>
</feature>
<dbReference type="AlphaFoldDB" id="A0A2S4W4Q0"/>
<organism evidence="3 4">
    <name type="scientific">Puccinia striiformis</name>
    <dbReference type="NCBI Taxonomy" id="27350"/>
    <lineage>
        <taxon>Eukaryota</taxon>
        <taxon>Fungi</taxon>
        <taxon>Dikarya</taxon>
        <taxon>Basidiomycota</taxon>
        <taxon>Pucciniomycotina</taxon>
        <taxon>Pucciniomycetes</taxon>
        <taxon>Pucciniales</taxon>
        <taxon>Pucciniaceae</taxon>
        <taxon>Puccinia</taxon>
    </lineage>
</organism>
<evidence type="ECO:0000313" key="3">
    <source>
        <dbReference type="EMBL" id="POW16733.1"/>
    </source>
</evidence>
<evidence type="ECO:0000259" key="2">
    <source>
        <dbReference type="Pfam" id="PF10551"/>
    </source>
</evidence>
<dbReference type="PANTHER" id="PTHR31569:SF4">
    <property type="entry name" value="SWIM-TYPE DOMAIN-CONTAINING PROTEIN"/>
    <property type="match status" value="1"/>
</dbReference>
<comment type="caution">
    <text evidence="3">The sequence shown here is derived from an EMBL/GenBank/DDBJ whole genome shotgun (WGS) entry which is preliminary data.</text>
</comment>
<protein>
    <recommendedName>
        <fullName evidence="2">MULE transposase domain-containing protein</fullName>
    </recommendedName>
</protein>
<dbReference type="VEuPathDB" id="FungiDB:PSTT_04883"/>
<evidence type="ECO:0000256" key="1">
    <source>
        <dbReference type="SAM" id="MobiDB-lite"/>
    </source>
</evidence>
<dbReference type="InterPro" id="IPR018289">
    <property type="entry name" value="MULE_transposase_dom"/>
</dbReference>